<feature type="compositionally biased region" description="Basic and acidic residues" evidence="2">
    <location>
        <begin position="608"/>
        <end position="626"/>
    </location>
</feature>
<dbReference type="AlphaFoldDB" id="A0A420HGP1"/>
<feature type="compositionally biased region" description="Polar residues" evidence="2">
    <location>
        <begin position="143"/>
        <end position="164"/>
    </location>
</feature>
<evidence type="ECO:0000256" key="1">
    <source>
        <dbReference type="SAM" id="Coils"/>
    </source>
</evidence>
<dbReference type="GO" id="GO:0007015">
    <property type="term" value="P:actin filament organization"/>
    <property type="evidence" value="ECO:0007669"/>
    <property type="project" value="TreeGrafter"/>
</dbReference>
<dbReference type="EMBL" id="MCBQ01019446">
    <property type="protein sequence ID" value="RKF56585.1"/>
    <property type="molecule type" value="Genomic_DNA"/>
</dbReference>
<sequence length="681" mass="77601">MAPNFVSKDMRILRSERYSPIAANEARNFIESSLGEQITPGDLLDALKDGVALCKLVNKAAPDTLRFNERAHMPFVQMENISLFLEACKKHPFNLQSHDTFLTVDLYESKDPAQVLQCLGAFSRAVHKIDPARFPYPIGSRPRMSSQETSASEIGKNNYQERAVSTTSSASSIKYSETRSLLTKSKTGDASYGRKWSPIQSSGSSKIQGSSFSTKNGNEGAKSPPWSVAQYGYMGGASQGNLGVSFGGRRQITSAGPYFTTFSEKEKKQREKDVEKEMLRLKTGETERKQQEQAVAEGEKKRIFEEKEWVDGTKVSRDKEFLKKKEENRRWEQRDLGWRNQEESRLKDKGRSELDLNKRRNLNNSFSSRQLRDQYLIRNQVEDVSISNSYNPESNRVKELERELELAREREREYERARLAKSSRLNEKDSIKQNTVIHAREGNKDPPEPPSQSHILSPKKSGEAWNFEGKNQIRRKLLASKSTSDLQSLSSTIASSHSPIVTPTRQIPEPVYSSQLQNQQTGSRPLPDPTKYAVASRKIFIQSDDSIIRHGLPWQSKQSKTYLSKQKSGLTTSDAVPEDRVQQKPQQSPGKKSSWAIKGLLEREMEMERQRQREWEQSQRELERNVSDTNNVVEGNDEGIRGRWDVDQWASYTEDLQNIDLQGIGYSRRQIVGPRPPPTSR</sequence>
<feature type="compositionally biased region" description="Low complexity" evidence="2">
    <location>
        <begin position="197"/>
        <end position="213"/>
    </location>
</feature>
<feature type="region of interest" description="Disordered" evidence="2">
    <location>
        <begin position="184"/>
        <end position="223"/>
    </location>
</feature>
<dbReference type="PRINTS" id="PR00888">
    <property type="entry name" value="SM22CALPONIN"/>
</dbReference>
<evidence type="ECO:0000259" key="3">
    <source>
        <dbReference type="PROSITE" id="PS50021"/>
    </source>
</evidence>
<proteinExistence type="predicted"/>
<evidence type="ECO:0000256" key="2">
    <source>
        <dbReference type="SAM" id="MobiDB-lite"/>
    </source>
</evidence>
<dbReference type="SUPFAM" id="SSF47576">
    <property type="entry name" value="Calponin-homology domain, CH-domain"/>
    <property type="match status" value="1"/>
</dbReference>
<feature type="coiled-coil region" evidence="1">
    <location>
        <begin position="390"/>
        <end position="420"/>
    </location>
</feature>
<gene>
    <name evidence="4" type="ORF">GcM3_194037</name>
</gene>
<dbReference type="PANTHER" id="PTHR47385:SF14">
    <property type="entry name" value="TRANSGELIN"/>
    <property type="match status" value="1"/>
</dbReference>
<keyword evidence="5" id="KW-1185">Reference proteome</keyword>
<dbReference type="InterPro" id="IPR001715">
    <property type="entry name" value="CH_dom"/>
</dbReference>
<feature type="region of interest" description="Disordered" evidence="2">
    <location>
        <begin position="558"/>
        <end position="595"/>
    </location>
</feature>
<dbReference type="STRING" id="62708.A0A420HGP1"/>
<evidence type="ECO:0000313" key="4">
    <source>
        <dbReference type="EMBL" id="RKF56585.1"/>
    </source>
</evidence>
<protein>
    <submittedName>
        <fullName evidence="4">Putative calponin-like protein</fullName>
    </submittedName>
</protein>
<dbReference type="Pfam" id="PF00307">
    <property type="entry name" value="CH"/>
    <property type="match status" value="1"/>
</dbReference>
<feature type="compositionally biased region" description="Basic and acidic residues" evidence="2">
    <location>
        <begin position="438"/>
        <end position="447"/>
    </location>
</feature>
<feature type="region of interest" description="Disordered" evidence="2">
    <location>
        <begin position="136"/>
        <end position="170"/>
    </location>
</feature>
<feature type="compositionally biased region" description="Low complexity" evidence="2">
    <location>
        <begin position="583"/>
        <end position="594"/>
    </location>
</feature>
<dbReference type="GO" id="GO:0051015">
    <property type="term" value="F:actin filament binding"/>
    <property type="evidence" value="ECO:0007669"/>
    <property type="project" value="TreeGrafter"/>
</dbReference>
<feature type="region of interest" description="Disordered" evidence="2">
    <location>
        <begin position="420"/>
        <end position="463"/>
    </location>
</feature>
<dbReference type="InterPro" id="IPR050606">
    <property type="entry name" value="Calponin-like"/>
</dbReference>
<dbReference type="Proteomes" id="UP000283383">
    <property type="component" value="Unassembled WGS sequence"/>
</dbReference>
<dbReference type="InterPro" id="IPR003096">
    <property type="entry name" value="SM22_calponin"/>
</dbReference>
<keyword evidence="1" id="KW-0175">Coiled coil</keyword>
<feature type="compositionally biased region" description="Basic and acidic residues" evidence="2">
    <location>
        <begin position="420"/>
        <end position="431"/>
    </location>
</feature>
<dbReference type="InterPro" id="IPR036872">
    <property type="entry name" value="CH_dom_sf"/>
</dbReference>
<feature type="domain" description="Calponin-homology (CH)" evidence="3">
    <location>
        <begin position="20"/>
        <end position="127"/>
    </location>
</feature>
<dbReference type="Gene3D" id="1.10.418.10">
    <property type="entry name" value="Calponin-like domain"/>
    <property type="match status" value="1"/>
</dbReference>
<reference evidence="4 5" key="1">
    <citation type="journal article" date="2018" name="BMC Genomics">
        <title>Comparative genome analyses reveal sequence features reflecting distinct modes of host-adaptation between dicot and monocot powdery mildew.</title>
        <authorList>
            <person name="Wu Y."/>
            <person name="Ma X."/>
            <person name="Pan Z."/>
            <person name="Kale S.D."/>
            <person name="Song Y."/>
            <person name="King H."/>
            <person name="Zhang Q."/>
            <person name="Presley C."/>
            <person name="Deng X."/>
            <person name="Wei C.I."/>
            <person name="Xiao S."/>
        </authorList>
    </citation>
    <scope>NUCLEOTIDE SEQUENCE [LARGE SCALE GENOMIC DNA]</scope>
    <source>
        <strain evidence="4">UMSG3</strain>
    </source>
</reference>
<feature type="region of interest" description="Disordered" evidence="2">
    <location>
        <begin position="608"/>
        <end position="638"/>
    </location>
</feature>
<comment type="caution">
    <text evidence="4">The sequence shown here is derived from an EMBL/GenBank/DDBJ whole genome shotgun (WGS) entry which is preliminary data.</text>
</comment>
<name>A0A420HGP1_9PEZI</name>
<accession>A0A420HGP1</accession>
<feature type="compositionally biased region" description="Polar residues" evidence="2">
    <location>
        <begin position="558"/>
        <end position="574"/>
    </location>
</feature>
<dbReference type="PROSITE" id="PS50021">
    <property type="entry name" value="CH"/>
    <property type="match status" value="1"/>
</dbReference>
<organism evidence="4 5">
    <name type="scientific">Golovinomyces cichoracearum</name>
    <dbReference type="NCBI Taxonomy" id="62708"/>
    <lineage>
        <taxon>Eukaryota</taxon>
        <taxon>Fungi</taxon>
        <taxon>Dikarya</taxon>
        <taxon>Ascomycota</taxon>
        <taxon>Pezizomycotina</taxon>
        <taxon>Leotiomycetes</taxon>
        <taxon>Erysiphales</taxon>
        <taxon>Erysiphaceae</taxon>
        <taxon>Golovinomyces</taxon>
    </lineage>
</organism>
<dbReference type="SMART" id="SM00033">
    <property type="entry name" value="CH"/>
    <property type="match status" value="1"/>
</dbReference>
<evidence type="ECO:0000313" key="5">
    <source>
        <dbReference type="Proteomes" id="UP000283383"/>
    </source>
</evidence>
<dbReference type="PANTHER" id="PTHR47385">
    <property type="entry name" value="CALPONIN"/>
    <property type="match status" value="1"/>
</dbReference>
<dbReference type="GO" id="GO:0015629">
    <property type="term" value="C:actin cytoskeleton"/>
    <property type="evidence" value="ECO:0007669"/>
    <property type="project" value="TreeGrafter"/>
</dbReference>